<dbReference type="Pfam" id="PF17917">
    <property type="entry name" value="RT_RNaseH"/>
    <property type="match status" value="1"/>
</dbReference>
<dbReference type="InParanoid" id="A0A7M7PK62"/>
<dbReference type="Gene3D" id="2.40.70.10">
    <property type="entry name" value="Acid Proteases"/>
    <property type="match status" value="1"/>
</dbReference>
<reference evidence="11" key="2">
    <citation type="submission" date="2021-01" db="UniProtKB">
        <authorList>
            <consortium name="EnsemblMetazoa"/>
        </authorList>
    </citation>
    <scope>IDENTIFICATION</scope>
</reference>
<dbReference type="InterPro" id="IPR041588">
    <property type="entry name" value="Integrase_H2C2"/>
</dbReference>
<dbReference type="GO" id="GO:0006508">
    <property type="term" value="P:proteolysis"/>
    <property type="evidence" value="ECO:0007669"/>
    <property type="project" value="InterPro"/>
</dbReference>
<protein>
    <recommendedName>
        <fullName evidence="1">RNA-directed DNA polymerase</fullName>
        <ecNumber evidence="1">2.7.7.49</ecNumber>
    </recommendedName>
</protein>
<dbReference type="InterPro" id="IPR043128">
    <property type="entry name" value="Rev_trsase/Diguanyl_cyclase"/>
</dbReference>
<dbReference type="GO" id="GO:0003964">
    <property type="term" value="F:RNA-directed DNA polymerase activity"/>
    <property type="evidence" value="ECO:0007669"/>
    <property type="project" value="UniProtKB-KW"/>
</dbReference>
<keyword evidence="12" id="KW-1185">Reference proteome</keyword>
<dbReference type="KEGG" id="spu:115929100"/>
<feature type="compositionally biased region" description="Basic and acidic residues" evidence="8">
    <location>
        <begin position="282"/>
        <end position="296"/>
    </location>
</feature>
<dbReference type="EC" id="2.7.7.49" evidence="1"/>
<feature type="domain" description="Reverse transcriptase" evidence="9">
    <location>
        <begin position="475"/>
        <end position="653"/>
    </location>
</feature>
<dbReference type="Gene3D" id="3.10.20.370">
    <property type="match status" value="1"/>
</dbReference>
<keyword evidence="3" id="KW-0548">Nucleotidyltransferase</keyword>
<dbReference type="FunFam" id="3.30.420.10:FF:000063">
    <property type="entry name" value="Retrovirus-related Pol polyprotein from transposon 297-like Protein"/>
    <property type="match status" value="1"/>
</dbReference>
<evidence type="ECO:0000256" key="3">
    <source>
        <dbReference type="ARBA" id="ARBA00022695"/>
    </source>
</evidence>
<dbReference type="Gene3D" id="3.30.420.10">
    <property type="entry name" value="Ribonuclease H-like superfamily/Ribonuclease H"/>
    <property type="match status" value="1"/>
</dbReference>
<dbReference type="Proteomes" id="UP000007110">
    <property type="component" value="Unassembled WGS sequence"/>
</dbReference>
<dbReference type="GO" id="GO:0003676">
    <property type="term" value="F:nucleic acid binding"/>
    <property type="evidence" value="ECO:0007669"/>
    <property type="project" value="InterPro"/>
</dbReference>
<feature type="region of interest" description="Disordered" evidence="8">
    <location>
        <begin position="1198"/>
        <end position="1227"/>
    </location>
</feature>
<dbReference type="GO" id="GO:0015074">
    <property type="term" value="P:DNA integration"/>
    <property type="evidence" value="ECO:0007669"/>
    <property type="project" value="InterPro"/>
</dbReference>
<evidence type="ECO:0000256" key="1">
    <source>
        <dbReference type="ARBA" id="ARBA00012493"/>
    </source>
</evidence>
<accession>A0A7M7PK62</accession>
<dbReference type="InterPro" id="IPR041373">
    <property type="entry name" value="RT_RNaseH"/>
</dbReference>
<dbReference type="FunFam" id="2.40.70.10:FF:000249">
    <property type="entry name" value="Uncharacterized protein"/>
    <property type="match status" value="1"/>
</dbReference>
<dbReference type="InterPro" id="IPR000477">
    <property type="entry name" value="RT_dom"/>
</dbReference>
<name>A0A7M7PK62_STRPU</name>
<dbReference type="InterPro" id="IPR001969">
    <property type="entry name" value="Aspartic_peptidase_AS"/>
</dbReference>
<evidence type="ECO:0000256" key="6">
    <source>
        <dbReference type="ARBA" id="ARBA00022801"/>
    </source>
</evidence>
<keyword evidence="6" id="KW-0378">Hydrolase</keyword>
<dbReference type="PROSITE" id="PS50878">
    <property type="entry name" value="RT_POL"/>
    <property type="match status" value="1"/>
</dbReference>
<dbReference type="GO" id="GO:0004519">
    <property type="term" value="F:endonuclease activity"/>
    <property type="evidence" value="ECO:0007669"/>
    <property type="project" value="UniProtKB-KW"/>
</dbReference>
<dbReference type="SUPFAM" id="SSF56672">
    <property type="entry name" value="DNA/RNA polymerases"/>
    <property type="match status" value="1"/>
</dbReference>
<dbReference type="PANTHER" id="PTHR37984:SF11">
    <property type="entry name" value="INTEGRASE CATALYTIC DOMAIN-CONTAINING PROTEIN"/>
    <property type="match status" value="1"/>
</dbReference>
<evidence type="ECO:0000256" key="7">
    <source>
        <dbReference type="ARBA" id="ARBA00022918"/>
    </source>
</evidence>
<dbReference type="Gene3D" id="1.10.340.70">
    <property type="match status" value="1"/>
</dbReference>
<dbReference type="FunFam" id="3.10.10.10:FF:000003">
    <property type="entry name" value="Retrovirus-related Pol polyprotein from transposon 297-like Protein"/>
    <property type="match status" value="1"/>
</dbReference>
<dbReference type="SUPFAM" id="SSF50630">
    <property type="entry name" value="Acid proteases"/>
    <property type="match status" value="1"/>
</dbReference>
<dbReference type="Gene3D" id="3.10.10.10">
    <property type="entry name" value="HIV Type 1 Reverse Transcriptase, subunit A, domain 1"/>
    <property type="match status" value="1"/>
</dbReference>
<keyword evidence="7" id="KW-0695">RNA-directed DNA polymerase</keyword>
<organism evidence="11 12">
    <name type="scientific">Strongylocentrotus purpuratus</name>
    <name type="common">Purple sea urchin</name>
    <dbReference type="NCBI Taxonomy" id="7668"/>
    <lineage>
        <taxon>Eukaryota</taxon>
        <taxon>Metazoa</taxon>
        <taxon>Echinodermata</taxon>
        <taxon>Eleutherozoa</taxon>
        <taxon>Echinozoa</taxon>
        <taxon>Echinoidea</taxon>
        <taxon>Euechinoidea</taxon>
        <taxon>Echinacea</taxon>
        <taxon>Camarodonta</taxon>
        <taxon>Echinidea</taxon>
        <taxon>Strongylocentrotidae</taxon>
        <taxon>Strongylocentrotus</taxon>
    </lineage>
</organism>
<dbReference type="InterPro" id="IPR012337">
    <property type="entry name" value="RNaseH-like_sf"/>
</dbReference>
<dbReference type="RefSeq" id="XP_030853142.1">
    <property type="nucleotide sequence ID" value="XM_030997282.1"/>
</dbReference>
<dbReference type="PROSITE" id="PS00141">
    <property type="entry name" value="ASP_PROTEASE"/>
    <property type="match status" value="1"/>
</dbReference>
<evidence type="ECO:0000256" key="2">
    <source>
        <dbReference type="ARBA" id="ARBA00022679"/>
    </source>
</evidence>
<evidence type="ECO:0000313" key="12">
    <source>
        <dbReference type="Proteomes" id="UP000007110"/>
    </source>
</evidence>
<dbReference type="FunFam" id="3.30.70.270:FF:000026">
    <property type="entry name" value="Transposon Ty3-G Gag-Pol polyprotein"/>
    <property type="match status" value="1"/>
</dbReference>
<dbReference type="InterPro" id="IPR043502">
    <property type="entry name" value="DNA/RNA_pol_sf"/>
</dbReference>
<dbReference type="InterPro" id="IPR001584">
    <property type="entry name" value="Integrase_cat-core"/>
</dbReference>
<dbReference type="EnsemblMetazoa" id="XM_030997282">
    <property type="protein sequence ID" value="XP_030853142"/>
    <property type="gene ID" value="LOC115929100"/>
</dbReference>
<evidence type="ECO:0000256" key="4">
    <source>
        <dbReference type="ARBA" id="ARBA00022722"/>
    </source>
</evidence>
<reference evidence="12" key="1">
    <citation type="submission" date="2015-02" db="EMBL/GenBank/DDBJ databases">
        <title>Genome sequencing for Strongylocentrotus purpuratus.</title>
        <authorList>
            <person name="Murali S."/>
            <person name="Liu Y."/>
            <person name="Vee V."/>
            <person name="English A."/>
            <person name="Wang M."/>
            <person name="Skinner E."/>
            <person name="Han Y."/>
            <person name="Muzny D.M."/>
            <person name="Worley K.C."/>
            <person name="Gibbs R.A."/>
        </authorList>
    </citation>
    <scope>NUCLEOTIDE SEQUENCE</scope>
</reference>
<dbReference type="Pfam" id="PF00078">
    <property type="entry name" value="RVT_1"/>
    <property type="match status" value="1"/>
</dbReference>
<feature type="compositionally biased region" description="Polar residues" evidence="8">
    <location>
        <begin position="174"/>
        <end position="183"/>
    </location>
</feature>
<dbReference type="InterPro" id="IPR036397">
    <property type="entry name" value="RNaseH_sf"/>
</dbReference>
<proteinExistence type="predicted"/>
<evidence type="ECO:0000259" key="10">
    <source>
        <dbReference type="PROSITE" id="PS50994"/>
    </source>
</evidence>
<dbReference type="OrthoDB" id="10053045at2759"/>
<dbReference type="CDD" id="cd09274">
    <property type="entry name" value="RNase_HI_RT_Ty3"/>
    <property type="match status" value="1"/>
</dbReference>
<evidence type="ECO:0000313" key="11">
    <source>
        <dbReference type="EnsemblMetazoa" id="XP_030853142"/>
    </source>
</evidence>
<sequence length="1419" mass="160216">MNLPQFERFECHDDLATVGVRWGKYVKRLENFFTAFAVTDDAQKRALLLHYSGPDVQEIFETLPDTATSYSAAIKALEKHFVPSVNVEYERYLFRQCKQLNNETVAQYHLRLQKLASSCQFSDKTAEIKSQIVFGCTSQNLRRYALRETVTLEKLLHTARTLEQSDQYAAEMESATSRESTVAATRHDKPSNPNSVQRQFRTCGKQQATRQKVTCRNCGGRFPHPADKPCPAKGVTCHSCGKLNHFQKYCLSRPLKSNSIAIHTEHTAACQCSCTSSPQPEPQRDHQPAQHSKEEQAETKDYVFNVNSSSANGPFVQIEVNGISISALIDSGSSVTIVSQNTYRSITPRPHLDAPSVPVYAYGSTVPLDVVGTFTASVSYKSKTVETKIFVVTHSGDTLLGCSTATALGLLHITYNLQLEQSYKDRFLGIGKLKDHQCHIHVDGSVPPVAVPYRRIPFHMRKRVEQELDRLQELDIIEPVHDTPTPWVSPITVVPKRNSDNIRICVDMRHVNKAVKRERHITPTVDDLVSALNGATTFSTLDLNSGYHQLELDEESRPYTVFSTHVGLFRYKRLNFGLASASEIFQHTIQAVLQDLPGVLNISDDILVFANNKADHDIRLKAVLERLREVNLTLNKDKCVFAADRVTYFGHVFSSNGISADPRKIEAIRAVPEPRTVSEVRSFLGMVNYCARFIPGLASISAPLRHLTKSDSEWEWGLAQADAFAQIKQRVSQQCTMAYFNTASTTELIVDASPHGLGALLVQHNKENTVPVALASRALTDVESRYSQTEREALAITWAIVHFHVYLYGGSFVVTTDHKPLVSLFNNCHAKPPLRLERWILKLQAYDYTVQYRPGQHNPADYLSRHPQLSVMSVSDDQSMAEAHVSFVAHHAVPKSVSMSEIAEATKQDPVLQHVIRTIKNNNWHDLLANSTENQSELQSLFIIREELTVDDNSLLLRGHRIVVPQSLRKRIIDIAHEGHQGITKTKSLIREKVWFPSIDKMTEKIVRDCITCQSNTIEHVKEPLRMSPLPQKAWSELSIDFADLPSGDHLLVVIDDYSRFPEVEIVSSTSAQQVIPKLDRIFSSFGVPDIVRTDNGPPFNSREFADFADYLGFKHRRVTPRWPQANGEVERFMRTLKKAYRSAIAQNKSWKQELYRFLRNYRATPHTTTGVPPATLLFGRPVRTRLPEPIVPVSDIQERTSDNQLRSRDRGKKAKMKAYADSHGTTREKDIDVGDTVLVRRDGIVCKHQSPYLSTPYNVVRKKGSRITCNLEAFDKWLRRDDIDLEENCYHKYLAGAVSSYLREHAGKYSVPHLKSLMEYCMDQELERDVLSLSVHGNILYNIINGFFFSITEKLKIFKEILPYVVKLLLGDVINLKNVAAYAIGTVYENGELLAPYGDDIADAYLDNKCEGKTASSE</sequence>
<evidence type="ECO:0000256" key="8">
    <source>
        <dbReference type="SAM" id="MobiDB-lite"/>
    </source>
</evidence>
<dbReference type="OMA" id="WSSECEC"/>
<dbReference type="CDD" id="cd01647">
    <property type="entry name" value="RT_LTR"/>
    <property type="match status" value="1"/>
</dbReference>
<dbReference type="Pfam" id="PF17921">
    <property type="entry name" value="Integrase_H2C2"/>
    <property type="match status" value="1"/>
</dbReference>
<feature type="compositionally biased region" description="Basic and acidic residues" evidence="8">
    <location>
        <begin position="1198"/>
        <end position="1209"/>
    </location>
</feature>
<dbReference type="PROSITE" id="PS50994">
    <property type="entry name" value="INTEGRASE"/>
    <property type="match status" value="1"/>
</dbReference>
<dbReference type="FunFam" id="1.10.340.70:FF:000003">
    <property type="entry name" value="Protein CBG25708"/>
    <property type="match status" value="1"/>
</dbReference>
<dbReference type="GeneID" id="115929100"/>
<dbReference type="InterPro" id="IPR050951">
    <property type="entry name" value="Retrovirus_Pol_polyprotein"/>
</dbReference>
<dbReference type="InterPro" id="IPR021109">
    <property type="entry name" value="Peptidase_aspartic_dom_sf"/>
</dbReference>
<dbReference type="SUPFAM" id="SSF53098">
    <property type="entry name" value="Ribonuclease H-like"/>
    <property type="match status" value="1"/>
</dbReference>
<dbReference type="Pfam" id="PF00665">
    <property type="entry name" value="rve"/>
    <property type="match status" value="1"/>
</dbReference>
<feature type="compositionally biased region" description="Polar residues" evidence="8">
    <location>
        <begin position="191"/>
        <end position="203"/>
    </location>
</feature>
<keyword evidence="2" id="KW-0808">Transferase</keyword>
<feature type="region of interest" description="Disordered" evidence="8">
    <location>
        <begin position="168"/>
        <end position="203"/>
    </location>
</feature>
<evidence type="ECO:0000256" key="5">
    <source>
        <dbReference type="ARBA" id="ARBA00022759"/>
    </source>
</evidence>
<dbReference type="Gene3D" id="3.30.70.270">
    <property type="match status" value="2"/>
</dbReference>
<dbReference type="GO" id="GO:0004190">
    <property type="term" value="F:aspartic-type endopeptidase activity"/>
    <property type="evidence" value="ECO:0007669"/>
    <property type="project" value="InterPro"/>
</dbReference>
<keyword evidence="5" id="KW-0255">Endonuclease</keyword>
<feature type="region of interest" description="Disordered" evidence="8">
    <location>
        <begin position="273"/>
        <end position="296"/>
    </location>
</feature>
<dbReference type="InterPro" id="IPR005162">
    <property type="entry name" value="Retrotrans_gag_dom"/>
</dbReference>
<dbReference type="Pfam" id="PF03732">
    <property type="entry name" value="Retrotrans_gag"/>
    <property type="match status" value="1"/>
</dbReference>
<keyword evidence="4" id="KW-0540">Nuclease</keyword>
<evidence type="ECO:0000259" key="9">
    <source>
        <dbReference type="PROSITE" id="PS50878"/>
    </source>
</evidence>
<dbReference type="FunFam" id="3.10.20.370:FF:000001">
    <property type="entry name" value="Retrovirus-related Pol polyprotein from transposon 17.6-like protein"/>
    <property type="match status" value="1"/>
</dbReference>
<feature type="domain" description="Integrase catalytic" evidence="10">
    <location>
        <begin position="1027"/>
        <end position="1182"/>
    </location>
</feature>
<dbReference type="PANTHER" id="PTHR37984">
    <property type="entry name" value="PROTEIN CBG26694"/>
    <property type="match status" value="1"/>
</dbReference>